<feature type="chain" id="PRO_5043842743" description="HVA22-like protein" evidence="2">
    <location>
        <begin position="23"/>
        <end position="387"/>
    </location>
</feature>
<dbReference type="AlphaFoldDB" id="A0AAV5HL50"/>
<feature type="signal peptide" evidence="2">
    <location>
        <begin position="1"/>
        <end position="22"/>
    </location>
</feature>
<dbReference type="InterPro" id="IPR036236">
    <property type="entry name" value="Znf_C2H2_sf"/>
</dbReference>
<evidence type="ECO:0000256" key="1">
    <source>
        <dbReference type="RuleBase" id="RU362006"/>
    </source>
</evidence>
<organism evidence="4 5">
    <name type="scientific">Rubroshorea leprosula</name>
    <dbReference type="NCBI Taxonomy" id="152421"/>
    <lineage>
        <taxon>Eukaryota</taxon>
        <taxon>Viridiplantae</taxon>
        <taxon>Streptophyta</taxon>
        <taxon>Embryophyta</taxon>
        <taxon>Tracheophyta</taxon>
        <taxon>Spermatophyta</taxon>
        <taxon>Magnoliopsida</taxon>
        <taxon>eudicotyledons</taxon>
        <taxon>Gunneridae</taxon>
        <taxon>Pentapetalae</taxon>
        <taxon>rosids</taxon>
        <taxon>malvids</taxon>
        <taxon>Malvales</taxon>
        <taxon>Dipterocarpaceae</taxon>
        <taxon>Rubroshorea</taxon>
    </lineage>
</organism>
<dbReference type="PANTHER" id="PTHR12300">
    <property type="entry name" value="HVA22-LIKE PROTEINS"/>
    <property type="match status" value="1"/>
</dbReference>
<comment type="similarity">
    <text evidence="1">Belongs to the DP1 family.</text>
</comment>
<dbReference type="GO" id="GO:0003676">
    <property type="term" value="F:nucleic acid binding"/>
    <property type="evidence" value="ECO:0007669"/>
    <property type="project" value="InterPro"/>
</dbReference>
<evidence type="ECO:0000256" key="2">
    <source>
        <dbReference type="SAM" id="SignalP"/>
    </source>
</evidence>
<dbReference type="GO" id="GO:0016020">
    <property type="term" value="C:membrane"/>
    <property type="evidence" value="ECO:0007669"/>
    <property type="project" value="UniProtKB-SubCell"/>
</dbReference>
<comment type="subcellular location">
    <subcellularLocation>
        <location evidence="1">Membrane</location>
        <topology evidence="1">Multi-pass membrane protein</topology>
    </subcellularLocation>
</comment>
<keyword evidence="5" id="KW-1185">Reference proteome</keyword>
<proteinExistence type="inferred from homology"/>
<comment type="caution">
    <text evidence="4">The sequence shown here is derived from an EMBL/GenBank/DDBJ whole genome shotgun (WGS) entry which is preliminary data.</text>
</comment>
<gene>
    <name evidence="4" type="ORF">SLEP1_g490</name>
</gene>
<dbReference type="PANTHER" id="PTHR12300:SF43">
    <property type="entry name" value="HVA22-LIKE PROTEIN"/>
    <property type="match status" value="1"/>
</dbReference>
<protein>
    <recommendedName>
        <fullName evidence="1">HVA22-like protein</fullName>
    </recommendedName>
</protein>
<sequence>MGFLKFVMICFDALAWPILALGYPLAASIQAIETNSDTDRRKLVTYWVLFSLISLFEYAFMDLLEWVSDWPYVKLLMVCWLMIPRFDGAFHVYNNFIHPCLYVDLQTIIKDLFAKRENFLKEAEKRVKAYGFDFEALEKLISSSKSEGNGPGIKQKDSENAYPSAASPVIQVNGKKIVVTAVKQIPKAEVNGFWANKKIPVEIKEAANPSIPTFQQVQKTWIPKAELNVDKNSIKILPPVEFKAAANPGMSKLQQVQKEWTCAMCQVIVSSEIELKSHLQGSQHNATCEELMKAKNQASKSRFSAPSASYDFKTPRKEPEKCAYGSRTTHQESNKPNGVWQAEIENTFVEVKNSKYLCSVCNISCTSYGDLVSHLNGKKHLSHVQNC</sequence>
<name>A0AAV5HL50_9ROSI</name>
<evidence type="ECO:0000259" key="3">
    <source>
        <dbReference type="PROSITE" id="PS00028"/>
    </source>
</evidence>
<reference evidence="4 5" key="1">
    <citation type="journal article" date="2021" name="Commun. Biol.">
        <title>The genome of Shorea leprosula (Dipterocarpaceae) highlights the ecological relevance of drought in aseasonal tropical rainforests.</title>
        <authorList>
            <person name="Ng K.K.S."/>
            <person name="Kobayashi M.J."/>
            <person name="Fawcett J.A."/>
            <person name="Hatakeyama M."/>
            <person name="Paape T."/>
            <person name="Ng C.H."/>
            <person name="Ang C.C."/>
            <person name="Tnah L.H."/>
            <person name="Lee C.T."/>
            <person name="Nishiyama T."/>
            <person name="Sese J."/>
            <person name="O'Brien M.J."/>
            <person name="Copetti D."/>
            <person name="Mohd Noor M.I."/>
            <person name="Ong R.C."/>
            <person name="Putra M."/>
            <person name="Sireger I.Z."/>
            <person name="Indrioko S."/>
            <person name="Kosugi Y."/>
            <person name="Izuno A."/>
            <person name="Isagi Y."/>
            <person name="Lee S.L."/>
            <person name="Shimizu K.K."/>
        </authorList>
    </citation>
    <scope>NUCLEOTIDE SEQUENCE [LARGE SCALE GENOMIC DNA]</scope>
    <source>
        <strain evidence="4">214</strain>
    </source>
</reference>
<dbReference type="SMART" id="SM00451">
    <property type="entry name" value="ZnF_U1"/>
    <property type="match status" value="2"/>
</dbReference>
<dbReference type="PROSITE" id="PS00028">
    <property type="entry name" value="ZINC_FINGER_C2H2_1"/>
    <property type="match status" value="1"/>
</dbReference>
<dbReference type="InterPro" id="IPR004345">
    <property type="entry name" value="TB2_DP1_HVA22"/>
</dbReference>
<dbReference type="Proteomes" id="UP001054252">
    <property type="component" value="Unassembled WGS sequence"/>
</dbReference>
<dbReference type="GO" id="GO:0008270">
    <property type="term" value="F:zinc ion binding"/>
    <property type="evidence" value="ECO:0007669"/>
    <property type="project" value="InterPro"/>
</dbReference>
<dbReference type="Pfam" id="PF03134">
    <property type="entry name" value="TB2_DP1_HVA22"/>
    <property type="match status" value="1"/>
</dbReference>
<dbReference type="Pfam" id="PF12874">
    <property type="entry name" value="zf-met"/>
    <property type="match status" value="2"/>
</dbReference>
<dbReference type="EMBL" id="BPVZ01000001">
    <property type="protein sequence ID" value="GKU85884.1"/>
    <property type="molecule type" value="Genomic_DNA"/>
</dbReference>
<dbReference type="InterPro" id="IPR003604">
    <property type="entry name" value="Matrin/U1-like-C_Znf_C2H2"/>
</dbReference>
<dbReference type="SMART" id="SM00355">
    <property type="entry name" value="ZnF_C2H2"/>
    <property type="match status" value="2"/>
</dbReference>
<dbReference type="SUPFAM" id="SSF57667">
    <property type="entry name" value="beta-beta-alpha zinc fingers"/>
    <property type="match status" value="2"/>
</dbReference>
<keyword evidence="2" id="KW-0732">Signal</keyword>
<dbReference type="Gene3D" id="3.30.160.60">
    <property type="entry name" value="Classic Zinc Finger"/>
    <property type="match status" value="2"/>
</dbReference>
<evidence type="ECO:0000313" key="4">
    <source>
        <dbReference type="EMBL" id="GKU85884.1"/>
    </source>
</evidence>
<dbReference type="InterPro" id="IPR013087">
    <property type="entry name" value="Znf_C2H2_type"/>
</dbReference>
<evidence type="ECO:0000313" key="5">
    <source>
        <dbReference type="Proteomes" id="UP001054252"/>
    </source>
</evidence>
<accession>A0AAV5HL50</accession>
<feature type="domain" description="C2H2-type" evidence="3">
    <location>
        <begin position="358"/>
        <end position="380"/>
    </location>
</feature>